<dbReference type="EMBL" id="WRPP01000001">
    <property type="protein sequence ID" value="MVU76752.1"/>
    <property type="molecule type" value="Genomic_DNA"/>
</dbReference>
<accession>A0A7K1UQY2</accession>
<proteinExistence type="predicted"/>
<dbReference type="Proteomes" id="UP000466794">
    <property type="component" value="Unassembled WGS sequence"/>
</dbReference>
<evidence type="ECO:0000313" key="2">
    <source>
        <dbReference type="Proteomes" id="UP000466794"/>
    </source>
</evidence>
<name>A0A7K1UQY2_9NOCA</name>
<gene>
    <name evidence="1" type="ORF">GPX89_05760</name>
</gene>
<comment type="caution">
    <text evidence="1">The sequence shown here is derived from an EMBL/GenBank/DDBJ whole genome shotgun (WGS) entry which is preliminary data.</text>
</comment>
<protein>
    <submittedName>
        <fullName evidence="1">Uncharacterized protein</fullName>
    </submittedName>
</protein>
<organism evidence="1 2">
    <name type="scientific">Nocardia terrae</name>
    <dbReference type="NCBI Taxonomy" id="2675851"/>
    <lineage>
        <taxon>Bacteria</taxon>
        <taxon>Bacillati</taxon>
        <taxon>Actinomycetota</taxon>
        <taxon>Actinomycetes</taxon>
        <taxon>Mycobacteriales</taxon>
        <taxon>Nocardiaceae</taxon>
        <taxon>Nocardia</taxon>
    </lineage>
</organism>
<keyword evidence="2" id="KW-1185">Reference proteome</keyword>
<sequence>MDMYERLESCDVRDGEPTMTCSEAMESLVLHHDCLTALCERKMAAGQIIKTDPEKTLSAKVIRFPGSWEEAGCGTCDP</sequence>
<dbReference type="AlphaFoldDB" id="A0A7K1UQY2"/>
<reference evidence="1 2" key="1">
    <citation type="submission" date="2019-12" db="EMBL/GenBank/DDBJ databases">
        <title>Nocardia sp. nov. ET3-3 isolated from soil.</title>
        <authorList>
            <person name="Kanchanasin P."/>
            <person name="Tanasupawat S."/>
            <person name="Yuki M."/>
            <person name="Kudo T."/>
        </authorList>
    </citation>
    <scope>NUCLEOTIDE SEQUENCE [LARGE SCALE GENOMIC DNA]</scope>
    <source>
        <strain evidence="1 2">ET3-3</strain>
    </source>
</reference>
<evidence type="ECO:0000313" key="1">
    <source>
        <dbReference type="EMBL" id="MVU76752.1"/>
    </source>
</evidence>